<name>A0A420YA18_9PEZI</name>
<feature type="transmembrane region" description="Helical" evidence="1">
    <location>
        <begin position="185"/>
        <end position="206"/>
    </location>
</feature>
<feature type="transmembrane region" description="Helical" evidence="1">
    <location>
        <begin position="6"/>
        <end position="28"/>
    </location>
</feature>
<proteinExistence type="predicted"/>
<feature type="transmembrane region" description="Helical" evidence="1">
    <location>
        <begin position="49"/>
        <end position="72"/>
    </location>
</feature>
<gene>
    <name evidence="2" type="ORF">DL546_007608</name>
</gene>
<dbReference type="EMBL" id="QVQW01000028">
    <property type="protein sequence ID" value="RKU44736.1"/>
    <property type="molecule type" value="Genomic_DNA"/>
</dbReference>
<accession>A0A420YA18</accession>
<dbReference type="PANTHER" id="PTHR39470:SF1">
    <property type="entry name" value="CHORISMATE SYNTHASE PROTEIN"/>
    <property type="match status" value="1"/>
</dbReference>
<dbReference type="PANTHER" id="PTHR39470">
    <property type="entry name" value="CHROMOSOME 10, WHOLE GENOME SHOTGUN SEQUENCE"/>
    <property type="match status" value="1"/>
</dbReference>
<reference evidence="2 3" key="1">
    <citation type="submission" date="2018-08" db="EMBL/GenBank/DDBJ databases">
        <title>Draft genome of the lignicolous fungus Coniochaeta pulveracea.</title>
        <authorList>
            <person name="Borstlap C.J."/>
            <person name="De Witt R.N."/>
            <person name="Botha A."/>
            <person name="Volschenk H."/>
        </authorList>
    </citation>
    <scope>NUCLEOTIDE SEQUENCE [LARGE SCALE GENOMIC DNA]</scope>
    <source>
        <strain evidence="2 3">CAB683</strain>
    </source>
</reference>
<evidence type="ECO:0000313" key="2">
    <source>
        <dbReference type="EMBL" id="RKU44736.1"/>
    </source>
</evidence>
<keyword evidence="1" id="KW-0812">Transmembrane</keyword>
<evidence type="ECO:0000256" key="1">
    <source>
        <dbReference type="SAM" id="Phobius"/>
    </source>
</evidence>
<keyword evidence="3" id="KW-1185">Reference proteome</keyword>
<keyword evidence="1" id="KW-0472">Membrane</keyword>
<protein>
    <recommendedName>
        <fullName evidence="4">Chorismate synthase protein</fullName>
    </recommendedName>
</protein>
<keyword evidence="1" id="KW-1133">Transmembrane helix</keyword>
<dbReference type="Proteomes" id="UP000275385">
    <property type="component" value="Unassembled WGS sequence"/>
</dbReference>
<organism evidence="2 3">
    <name type="scientific">Coniochaeta pulveracea</name>
    <dbReference type="NCBI Taxonomy" id="177199"/>
    <lineage>
        <taxon>Eukaryota</taxon>
        <taxon>Fungi</taxon>
        <taxon>Dikarya</taxon>
        <taxon>Ascomycota</taxon>
        <taxon>Pezizomycotina</taxon>
        <taxon>Sordariomycetes</taxon>
        <taxon>Sordariomycetidae</taxon>
        <taxon>Coniochaetales</taxon>
        <taxon>Coniochaetaceae</taxon>
        <taxon>Coniochaeta</taxon>
    </lineage>
</organism>
<dbReference type="AlphaFoldDB" id="A0A420YA18"/>
<comment type="caution">
    <text evidence="2">The sequence shown here is derived from an EMBL/GenBank/DDBJ whole genome shotgun (WGS) entry which is preliminary data.</text>
</comment>
<evidence type="ECO:0008006" key="4">
    <source>
        <dbReference type="Google" id="ProtNLM"/>
    </source>
</evidence>
<dbReference type="STRING" id="177199.A0A420YA18"/>
<dbReference type="OrthoDB" id="4218123at2759"/>
<evidence type="ECO:0000313" key="3">
    <source>
        <dbReference type="Proteomes" id="UP000275385"/>
    </source>
</evidence>
<feature type="transmembrane region" description="Helical" evidence="1">
    <location>
        <begin position="146"/>
        <end position="173"/>
    </location>
</feature>
<feature type="transmembrane region" description="Helical" evidence="1">
    <location>
        <begin position="226"/>
        <end position="245"/>
    </location>
</feature>
<sequence>MVTISWGTIKSLVLFFGPLVLPKAIAYYRSVQAAPAVHGLSVRALPQNVYRCLFILGLVSVLFLLKTLPIFAPENTFQVTQSRLQIPVDVLFTRLSALRKGTGLTAADTALRARFINLESRLLYLQFGPDALSSCPFCTSDEPRSYFYYALPSILAPHLVNLAIIAGVTNAWLAGREASSWRRAATLAAITLAAADIYLVITYPYQANARSVRLQELDFFFWTARARRYICLAGLDAILGWVIYLSSTNRAFVMPPTAAERIESVVRVLGGAKSKFSAVGIVKNTAIRDEELRARMTGYWTHEGVLMREVMEEREVLDGVNDALANRIDIGNIERDADMYASNVLMPLGGQPVSS</sequence>